<dbReference type="InterPro" id="IPR006179">
    <property type="entry name" value="5_nucleotidase/apyrase"/>
</dbReference>
<gene>
    <name evidence="8" type="ORF">PTTT1_LOCUS43720</name>
</gene>
<feature type="domain" description="G-protein coupled receptors family 3 profile" evidence="7">
    <location>
        <begin position="846"/>
        <end position="986"/>
    </location>
</feature>
<dbReference type="PANTHER" id="PTHR11575">
    <property type="entry name" value="5'-NUCLEOTIDASE-RELATED"/>
    <property type="match status" value="1"/>
</dbReference>
<keyword evidence="4 6" id="KW-1133">Transmembrane helix</keyword>
<evidence type="ECO:0000313" key="8">
    <source>
        <dbReference type="EMBL" id="CAG9290096.1"/>
    </source>
</evidence>
<dbReference type="Proteomes" id="UP000836788">
    <property type="component" value="Chromosome 5"/>
</dbReference>
<evidence type="ECO:0000256" key="3">
    <source>
        <dbReference type="ARBA" id="ARBA00022692"/>
    </source>
</evidence>
<dbReference type="GO" id="GO:0016020">
    <property type="term" value="C:membrane"/>
    <property type="evidence" value="ECO:0007669"/>
    <property type="project" value="UniProtKB-SubCell"/>
</dbReference>
<keyword evidence="3 6" id="KW-0812">Transmembrane</keyword>
<evidence type="ECO:0000256" key="5">
    <source>
        <dbReference type="ARBA" id="ARBA00023136"/>
    </source>
</evidence>
<protein>
    <recommendedName>
        <fullName evidence="7">G-protein coupled receptors family 3 profile domain-containing protein</fullName>
    </recommendedName>
</protein>
<dbReference type="Pfam" id="PF00003">
    <property type="entry name" value="7tm_3"/>
    <property type="match status" value="1"/>
</dbReference>
<comment type="similarity">
    <text evidence="2">Belongs to the 5'-nucleotidase family.</text>
</comment>
<accession>A0A8J9SE04</accession>
<evidence type="ECO:0000259" key="7">
    <source>
        <dbReference type="PROSITE" id="PS50259"/>
    </source>
</evidence>
<proteinExistence type="inferred from homology"/>
<dbReference type="Gene3D" id="3.90.780.10">
    <property type="entry name" value="5'-Nucleotidase, C-terminal domain"/>
    <property type="match status" value="1"/>
</dbReference>
<dbReference type="GO" id="GO:0004930">
    <property type="term" value="F:G protein-coupled receptor activity"/>
    <property type="evidence" value="ECO:0007669"/>
    <property type="project" value="InterPro"/>
</dbReference>
<dbReference type="Pfam" id="PF02872">
    <property type="entry name" value="5_nucleotid_C"/>
    <property type="match status" value="1"/>
</dbReference>
<dbReference type="AlphaFoldDB" id="A0A8J9SE04"/>
<feature type="transmembrane region" description="Helical" evidence="6">
    <location>
        <begin position="845"/>
        <end position="866"/>
    </location>
</feature>
<keyword evidence="5 6" id="KW-0472">Membrane</keyword>
<dbReference type="EMBL" id="OU594946">
    <property type="protein sequence ID" value="CAG9290096.1"/>
    <property type="molecule type" value="Genomic_DNA"/>
</dbReference>
<evidence type="ECO:0000256" key="4">
    <source>
        <dbReference type="ARBA" id="ARBA00022989"/>
    </source>
</evidence>
<reference evidence="8" key="1">
    <citation type="submission" date="2022-02" db="EMBL/GenBank/DDBJ databases">
        <authorList>
            <person name="Giguere J D."/>
        </authorList>
    </citation>
    <scope>NUCLEOTIDE SEQUENCE</scope>
    <source>
        <strain evidence="8">CCAP 1055/1</strain>
    </source>
</reference>
<dbReference type="PANTHER" id="PTHR11575:SF24">
    <property type="entry name" value="5'-NUCLEOTIDASE"/>
    <property type="match status" value="1"/>
</dbReference>
<dbReference type="InterPro" id="IPR036907">
    <property type="entry name" value="5'-Nucleotdase_C_sf"/>
</dbReference>
<name>A0A8J9SE04_PHATR</name>
<dbReference type="PROSITE" id="PS50259">
    <property type="entry name" value="G_PROTEIN_RECEP_F3_4"/>
    <property type="match status" value="1"/>
</dbReference>
<dbReference type="SUPFAM" id="SSF55816">
    <property type="entry name" value="5'-nucleotidase (syn. UDP-sugar hydrolase), C-terminal domain"/>
    <property type="match status" value="1"/>
</dbReference>
<comment type="subcellular location">
    <subcellularLocation>
        <location evidence="1">Membrane</location>
        <topology evidence="1">Multi-pass membrane protein</topology>
    </subcellularLocation>
</comment>
<feature type="transmembrane region" description="Helical" evidence="6">
    <location>
        <begin position="937"/>
        <end position="958"/>
    </location>
</feature>
<evidence type="ECO:0000256" key="2">
    <source>
        <dbReference type="ARBA" id="ARBA00006654"/>
    </source>
</evidence>
<feature type="transmembrane region" description="Helical" evidence="6">
    <location>
        <begin position="895"/>
        <end position="917"/>
    </location>
</feature>
<feature type="transmembrane region" description="Helical" evidence="6">
    <location>
        <begin position="735"/>
        <end position="755"/>
    </location>
</feature>
<evidence type="ECO:0000256" key="6">
    <source>
        <dbReference type="SAM" id="Phobius"/>
    </source>
</evidence>
<feature type="transmembrane region" description="Helical" evidence="6">
    <location>
        <begin position="767"/>
        <end position="787"/>
    </location>
</feature>
<sequence>MTTIHIIDSWADLLGGITLSDCRNVTDPSCVGGVANVAAFARHLTRSGASVTDSPSGGTAEDIEEPYIVTPRLDRYSPFVQMHPLGWSVNRLIFVEVLQWKFFISSPALLYLSSTARGSTNGSSTISTNSSLMSDLQTDELPFLLTNVAVPPENDWYPYTKAIYFDETTHLAFLSVADSDEPLNAPQIESATGALNYIARLNKESDCDAFVDDGGGTAVALGSSWDNRTCWIPVVAFGDSENRWNNFLLAMTALENPPSLIMDIEGHDARFFTPQKYNQTWVSSYKMNSTTYRQQSIVLAEDSRTIVSVTATAIPLNELPDEFKDNIYTSHVTRMYELGQEAANKDPIVGTSTFMPIARIDQYRRCMGGECEIGNLFTDALRWYSSADVAFVSSGGLRGQGWPEGVVQMSNLWESLPFPNTLCSGTMTGVSLFKLFNYSTSVANFEVKETVSGGQLLQVSGARLRYNTKLPQGASRMVRLEIWDKNANQYAPVQRLQLYKFATDNFLCETNIPYPELLGQNFYIDGEDPGVVRDDLHQNIVADYLTQLNTTYQATIEGRLINDTTVLDAMNLVQIEGGCGQGTYWVFTQQSCKVCPNTDQVYFGKKELEFASESGSSKPVEGRFEILNNAGFPVSVGPRSFPFWVTLTVFLCNGTIPIDPIPAGVTRVLQSGEKLTVGLSISSEQLEAGTAVATGSFSVVDGGSFPGCIGNEISFDILVRVDPSRELNQIGGIRWVGWSLFMVLVFSAMFFYTWVCQHERIAVVRAMHRLFLNTVCLGIVVLGSVLIPVGFDDGAFSENICNSACASIPWISAAGLSTIFAAMYRKLGSIVGKNEDAREFRGRRVVLTFAVFFGLNASILVPWSILAPLHWDRTPLVQEEWKSYGRCSTSDTSSLAFVVMAGVLNVSGFVLICRLAYKAQQIQDRRDQFDQAKSISLALYSWIQLAVVGIPVLSLISAETTRARYFMIVALIFALCISMLLSLFIPMQMQKTMQSVRTLSLGSRFLSSFRSR</sequence>
<feature type="transmembrane region" description="Helical" evidence="6">
    <location>
        <begin position="807"/>
        <end position="824"/>
    </location>
</feature>
<feature type="transmembrane region" description="Helical" evidence="6">
    <location>
        <begin position="964"/>
        <end position="985"/>
    </location>
</feature>
<evidence type="ECO:0000256" key="1">
    <source>
        <dbReference type="ARBA" id="ARBA00004141"/>
    </source>
</evidence>
<dbReference type="InterPro" id="IPR008334">
    <property type="entry name" value="5'-Nucleotdase_C"/>
</dbReference>
<dbReference type="GO" id="GO:0016787">
    <property type="term" value="F:hydrolase activity"/>
    <property type="evidence" value="ECO:0007669"/>
    <property type="project" value="InterPro"/>
</dbReference>
<dbReference type="GO" id="GO:0009166">
    <property type="term" value="P:nucleotide catabolic process"/>
    <property type="evidence" value="ECO:0007669"/>
    <property type="project" value="InterPro"/>
</dbReference>
<dbReference type="InterPro" id="IPR017978">
    <property type="entry name" value="GPCR_3_C"/>
</dbReference>
<organism evidence="8">
    <name type="scientific">Phaeodactylum tricornutum</name>
    <name type="common">Diatom</name>
    <dbReference type="NCBI Taxonomy" id="2850"/>
    <lineage>
        <taxon>Eukaryota</taxon>
        <taxon>Sar</taxon>
        <taxon>Stramenopiles</taxon>
        <taxon>Ochrophyta</taxon>
        <taxon>Bacillariophyta</taxon>
        <taxon>Bacillariophyceae</taxon>
        <taxon>Bacillariophycidae</taxon>
        <taxon>Naviculales</taxon>
        <taxon>Phaeodactylaceae</taxon>
        <taxon>Phaeodactylum</taxon>
    </lineage>
</organism>